<keyword evidence="1" id="KW-0436">Ligase</keyword>
<keyword evidence="2" id="KW-0479">Metal-binding</keyword>
<protein>
    <submittedName>
        <fullName evidence="7">Glutathionylspermidine synthase</fullName>
    </submittedName>
</protein>
<dbReference type="GO" id="GO:0046872">
    <property type="term" value="F:metal ion binding"/>
    <property type="evidence" value="ECO:0007669"/>
    <property type="project" value="UniProtKB-KW"/>
</dbReference>
<gene>
    <name evidence="7" type="ORF">H4W31_002420</name>
</gene>
<dbReference type="AlphaFoldDB" id="A0A927QXJ3"/>
<dbReference type="InterPro" id="IPR005494">
    <property type="entry name" value="GSPS_pre-ATP-grasp-like_dom"/>
</dbReference>
<evidence type="ECO:0000256" key="2">
    <source>
        <dbReference type="ARBA" id="ARBA00022723"/>
    </source>
</evidence>
<name>A0A927QXJ3_9ACTN</name>
<dbReference type="Gene3D" id="3.30.1490.330">
    <property type="match status" value="1"/>
</dbReference>
<dbReference type="GO" id="GO:0016874">
    <property type="term" value="F:ligase activity"/>
    <property type="evidence" value="ECO:0007669"/>
    <property type="project" value="UniProtKB-KW"/>
</dbReference>
<keyword evidence="5" id="KW-0460">Magnesium</keyword>
<evidence type="ECO:0000313" key="7">
    <source>
        <dbReference type="EMBL" id="MBE1486782.1"/>
    </source>
</evidence>
<feature type="domain" description="Glutathionylspermidine synthase pre-ATP-grasp-like" evidence="6">
    <location>
        <begin position="14"/>
        <end position="389"/>
    </location>
</feature>
<evidence type="ECO:0000259" key="6">
    <source>
        <dbReference type="Pfam" id="PF03738"/>
    </source>
</evidence>
<evidence type="ECO:0000313" key="8">
    <source>
        <dbReference type="Proteomes" id="UP000649753"/>
    </source>
</evidence>
<dbReference type="SUPFAM" id="SSF52440">
    <property type="entry name" value="PreATP-grasp domain"/>
    <property type="match status" value="1"/>
</dbReference>
<evidence type="ECO:0000256" key="3">
    <source>
        <dbReference type="ARBA" id="ARBA00022741"/>
    </source>
</evidence>
<comment type="caution">
    <text evidence="7">The sequence shown here is derived from an EMBL/GenBank/DDBJ whole genome shotgun (WGS) entry which is preliminary data.</text>
</comment>
<dbReference type="GO" id="GO:0005524">
    <property type="term" value="F:ATP binding"/>
    <property type="evidence" value="ECO:0007669"/>
    <property type="project" value="UniProtKB-KW"/>
</dbReference>
<evidence type="ECO:0000256" key="1">
    <source>
        <dbReference type="ARBA" id="ARBA00022598"/>
    </source>
</evidence>
<evidence type="ECO:0000256" key="5">
    <source>
        <dbReference type="ARBA" id="ARBA00022842"/>
    </source>
</evidence>
<dbReference type="Proteomes" id="UP000649753">
    <property type="component" value="Unassembled WGS sequence"/>
</dbReference>
<dbReference type="Pfam" id="PF03738">
    <property type="entry name" value="GSP_synth"/>
    <property type="match status" value="1"/>
</dbReference>
<evidence type="ECO:0000256" key="4">
    <source>
        <dbReference type="ARBA" id="ARBA00022840"/>
    </source>
</evidence>
<accession>A0A927QXJ3</accession>
<proteinExistence type="predicted"/>
<reference evidence="7" key="1">
    <citation type="submission" date="2020-10" db="EMBL/GenBank/DDBJ databases">
        <title>Sequencing the genomes of 1000 actinobacteria strains.</title>
        <authorList>
            <person name="Klenk H.-P."/>
        </authorList>
    </citation>
    <scope>NUCLEOTIDE SEQUENCE</scope>
    <source>
        <strain evidence="7">DSM 46832</strain>
    </source>
</reference>
<keyword evidence="8" id="KW-1185">Reference proteome</keyword>
<organism evidence="7 8">
    <name type="scientific">Plantactinospora soyae</name>
    <dbReference type="NCBI Taxonomy" id="1544732"/>
    <lineage>
        <taxon>Bacteria</taxon>
        <taxon>Bacillati</taxon>
        <taxon>Actinomycetota</taxon>
        <taxon>Actinomycetes</taxon>
        <taxon>Micromonosporales</taxon>
        <taxon>Micromonosporaceae</taxon>
        <taxon>Plantactinospora</taxon>
    </lineage>
</organism>
<dbReference type="InterPro" id="IPR016185">
    <property type="entry name" value="PreATP-grasp_dom_sf"/>
</dbReference>
<keyword evidence="4" id="KW-0067">ATP-binding</keyword>
<dbReference type="SUPFAM" id="SSF56059">
    <property type="entry name" value="Glutathione synthetase ATP-binding domain-like"/>
    <property type="match status" value="1"/>
</dbReference>
<dbReference type="EMBL" id="JADBEB010000001">
    <property type="protein sequence ID" value="MBE1486782.1"/>
    <property type="molecule type" value="Genomic_DNA"/>
</dbReference>
<keyword evidence="3" id="KW-0547">Nucleotide-binding</keyword>
<sequence>MTVRRESSTPRPDWSATVRSQGLVYADTELPDGRFMSYWDESACYRMELDEVLRLEEATEELHRMSVAAAEHVVAKNRFAEFGIPAWAAEAVSRSLREQPPTLYGRFDLWYDGSWPPKMLEYNADTPTALVEASVIQWYWLEDTRPTLDQWNSVHERLVEAWRKIGAGLHDPLVHVAWSDEEETGEDQMTAGYLAETAYQAGLRTEMLPMLEIGWDGRRFTAPAGPDGARTPILTCFKLYPWEWMLAEPYGRPALDPGTPTTWIEPAWKLLLSNKALLAVLWELYPDHPFLLPAYLDSPRGMAEYVVKPLLGREGGSVRIVTGAGEINNPGIYGDEGWCYQEFRALPSFSDNHVVLGSWVVDGESAGAGIRESKSLITDGYARFLPHYVDAPREP</sequence>